<evidence type="ECO:0000313" key="1">
    <source>
        <dbReference type="EMBL" id="JAS42859.1"/>
    </source>
</evidence>
<feature type="non-terminal residue" evidence="1">
    <location>
        <position position="123"/>
    </location>
</feature>
<protein>
    <recommendedName>
        <fullName evidence="2">Endonuclease/exonuclease/phosphatase domain-containing protein</fullName>
    </recommendedName>
</protein>
<gene>
    <name evidence="1" type="ORF">g.7094</name>
</gene>
<proteinExistence type="predicted"/>
<organism evidence="1">
    <name type="scientific">Cuerna arida</name>
    <dbReference type="NCBI Taxonomy" id="1464854"/>
    <lineage>
        <taxon>Eukaryota</taxon>
        <taxon>Metazoa</taxon>
        <taxon>Ecdysozoa</taxon>
        <taxon>Arthropoda</taxon>
        <taxon>Hexapoda</taxon>
        <taxon>Insecta</taxon>
        <taxon>Pterygota</taxon>
        <taxon>Neoptera</taxon>
        <taxon>Paraneoptera</taxon>
        <taxon>Hemiptera</taxon>
        <taxon>Auchenorrhyncha</taxon>
        <taxon>Membracoidea</taxon>
        <taxon>Cicadellidae</taxon>
        <taxon>Cicadellinae</taxon>
        <taxon>Proconiini</taxon>
        <taxon>Cuerna</taxon>
    </lineage>
</organism>
<accession>A0A1B6EXY5</accession>
<dbReference type="SUPFAM" id="SSF56219">
    <property type="entry name" value="DNase I-like"/>
    <property type="match status" value="1"/>
</dbReference>
<dbReference type="InterPro" id="IPR036691">
    <property type="entry name" value="Endo/exonu/phosph_ase_sf"/>
</dbReference>
<dbReference type="AlphaFoldDB" id="A0A1B6EXY5"/>
<evidence type="ECO:0008006" key="2">
    <source>
        <dbReference type="Google" id="ProtNLM"/>
    </source>
</evidence>
<reference evidence="1" key="1">
    <citation type="submission" date="2015-11" db="EMBL/GenBank/DDBJ databases">
        <title>De novo transcriptome assembly of four potential Pierce s Disease insect vectors from Arizona vineyards.</title>
        <authorList>
            <person name="Tassone E.E."/>
        </authorList>
    </citation>
    <scope>NUCLEOTIDE SEQUENCE</scope>
</reference>
<dbReference type="Gene3D" id="3.60.10.10">
    <property type="entry name" value="Endonuclease/exonuclease/phosphatase"/>
    <property type="match status" value="1"/>
</dbReference>
<sequence>MMVRVLQANLQHNKAASAVLCRRMASGGFDIALIQEPWLRHGVVMGLKLQGFKLLASPGLDPRACVLINEGLNCMLVQDLCSRDLAAVKILGSPRSSPMVVASAYLPYDGPPTPSSADVRRLV</sequence>
<dbReference type="EMBL" id="GECZ01026910">
    <property type="protein sequence ID" value="JAS42859.1"/>
    <property type="molecule type" value="Transcribed_RNA"/>
</dbReference>
<name>A0A1B6EXY5_9HEMI</name>